<organism evidence="1 2">
    <name type="scientific">Xenotaenia resolanae</name>
    <dbReference type="NCBI Taxonomy" id="208358"/>
    <lineage>
        <taxon>Eukaryota</taxon>
        <taxon>Metazoa</taxon>
        <taxon>Chordata</taxon>
        <taxon>Craniata</taxon>
        <taxon>Vertebrata</taxon>
        <taxon>Euteleostomi</taxon>
        <taxon>Actinopterygii</taxon>
        <taxon>Neopterygii</taxon>
        <taxon>Teleostei</taxon>
        <taxon>Neoteleostei</taxon>
        <taxon>Acanthomorphata</taxon>
        <taxon>Ovalentaria</taxon>
        <taxon>Atherinomorphae</taxon>
        <taxon>Cyprinodontiformes</taxon>
        <taxon>Goodeidae</taxon>
        <taxon>Xenotaenia</taxon>
    </lineage>
</organism>
<comment type="caution">
    <text evidence="1">The sequence shown here is derived from an EMBL/GenBank/DDBJ whole genome shotgun (WGS) entry which is preliminary data.</text>
</comment>
<dbReference type="EMBL" id="JAHRIM010010468">
    <property type="protein sequence ID" value="MEQ2260355.1"/>
    <property type="molecule type" value="Genomic_DNA"/>
</dbReference>
<proteinExistence type="predicted"/>
<evidence type="ECO:0000313" key="2">
    <source>
        <dbReference type="Proteomes" id="UP001444071"/>
    </source>
</evidence>
<gene>
    <name evidence="1" type="ORF">XENORESO_014388</name>
</gene>
<accession>A0ABV0VT04</accession>
<name>A0ABV0VT04_9TELE</name>
<keyword evidence="2" id="KW-1185">Reference proteome</keyword>
<reference evidence="1 2" key="1">
    <citation type="submission" date="2021-06" db="EMBL/GenBank/DDBJ databases">
        <authorList>
            <person name="Palmer J.M."/>
        </authorList>
    </citation>
    <scope>NUCLEOTIDE SEQUENCE [LARGE SCALE GENOMIC DNA]</scope>
    <source>
        <strain evidence="1 2">XR_2019</strain>
        <tissue evidence="1">Muscle</tissue>
    </source>
</reference>
<dbReference type="Proteomes" id="UP001444071">
    <property type="component" value="Unassembled WGS sequence"/>
</dbReference>
<evidence type="ECO:0000313" key="1">
    <source>
        <dbReference type="EMBL" id="MEQ2260355.1"/>
    </source>
</evidence>
<sequence>MGLRNEIQADTAFQLRKYQATTESAVEFSSEGLFQFNHPGFVAPSTAAAAQLSFPPSLSLSLFLSAFLYCGSEVKWAGGPRSMLHWEVSNTGKVTPKYVAVLK</sequence>
<protein>
    <submittedName>
        <fullName evidence="1">Uncharacterized protein</fullName>
    </submittedName>
</protein>